<dbReference type="Proteomes" id="UP000824469">
    <property type="component" value="Unassembled WGS sequence"/>
</dbReference>
<sequence length="143" mass="16452">MAEFKKSDRKADLLLTGEWRLASVDEVKENLEEIKKQKILNTWDIARLLDGWVDGPGYGYHYAKEYKPNMSHMLLIKTDESRHGIFNPFMYDDVVLDDKGTRASLLLSVDDKIVEVMEFVAFNIAVGDTNRKPAYNNRKAVPN</sequence>
<dbReference type="InterPro" id="IPR037015">
    <property type="entry name" value="APT_N_sf"/>
</dbReference>
<evidence type="ECO:0000313" key="1">
    <source>
        <dbReference type="EMBL" id="KAH9289642.1"/>
    </source>
</evidence>
<dbReference type="Gene3D" id="3.10.40.10">
    <property type="entry name" value="Aerolysin/Pertussis toxin (APT), N-terminal domain"/>
    <property type="match status" value="1"/>
</dbReference>
<dbReference type="EMBL" id="JAHRHJ020003813">
    <property type="protein sequence ID" value="KAH9289642.1"/>
    <property type="molecule type" value="Genomic_DNA"/>
</dbReference>
<dbReference type="AlphaFoldDB" id="A0AA38C423"/>
<evidence type="ECO:0000313" key="2">
    <source>
        <dbReference type="Proteomes" id="UP000824469"/>
    </source>
</evidence>
<accession>A0AA38C423</accession>
<gene>
    <name evidence="1" type="ORF">KI387_033759</name>
</gene>
<proteinExistence type="predicted"/>
<protein>
    <submittedName>
        <fullName evidence="1">Uncharacterized protein</fullName>
    </submittedName>
</protein>
<comment type="caution">
    <text evidence="1">The sequence shown here is derived from an EMBL/GenBank/DDBJ whole genome shotgun (WGS) entry which is preliminary data.</text>
</comment>
<name>A0AA38C423_TAXCH</name>
<organism evidence="1 2">
    <name type="scientific">Taxus chinensis</name>
    <name type="common">Chinese yew</name>
    <name type="synonym">Taxus wallichiana var. chinensis</name>
    <dbReference type="NCBI Taxonomy" id="29808"/>
    <lineage>
        <taxon>Eukaryota</taxon>
        <taxon>Viridiplantae</taxon>
        <taxon>Streptophyta</taxon>
        <taxon>Embryophyta</taxon>
        <taxon>Tracheophyta</taxon>
        <taxon>Spermatophyta</taxon>
        <taxon>Pinopsida</taxon>
        <taxon>Pinidae</taxon>
        <taxon>Conifers II</taxon>
        <taxon>Cupressales</taxon>
        <taxon>Taxaceae</taxon>
        <taxon>Taxus</taxon>
    </lineage>
</organism>
<reference evidence="1 2" key="1">
    <citation type="journal article" date="2021" name="Nat. Plants">
        <title>The Taxus genome provides insights into paclitaxel biosynthesis.</title>
        <authorList>
            <person name="Xiong X."/>
            <person name="Gou J."/>
            <person name="Liao Q."/>
            <person name="Li Y."/>
            <person name="Zhou Q."/>
            <person name="Bi G."/>
            <person name="Li C."/>
            <person name="Du R."/>
            <person name="Wang X."/>
            <person name="Sun T."/>
            <person name="Guo L."/>
            <person name="Liang H."/>
            <person name="Lu P."/>
            <person name="Wu Y."/>
            <person name="Zhang Z."/>
            <person name="Ro D.K."/>
            <person name="Shang Y."/>
            <person name="Huang S."/>
            <person name="Yan J."/>
        </authorList>
    </citation>
    <scope>NUCLEOTIDE SEQUENCE [LARGE SCALE GENOMIC DNA]</scope>
    <source>
        <strain evidence="1">Ta-2019</strain>
    </source>
</reference>
<keyword evidence="2" id="KW-1185">Reference proteome</keyword>